<name>A0A7W7GAU0_9ACTN</name>
<dbReference type="RefSeq" id="WP_184882682.1">
    <property type="nucleotide sequence ID" value="NZ_BOOV01000005.1"/>
</dbReference>
<evidence type="ECO:0000313" key="2">
    <source>
        <dbReference type="Proteomes" id="UP000542210"/>
    </source>
</evidence>
<gene>
    <name evidence="1" type="ORF">BJ982_004271</name>
</gene>
<dbReference type="EMBL" id="JACHND010000001">
    <property type="protein sequence ID" value="MBB4702727.1"/>
    <property type="molecule type" value="Genomic_DNA"/>
</dbReference>
<evidence type="ECO:0008006" key="3">
    <source>
        <dbReference type="Google" id="ProtNLM"/>
    </source>
</evidence>
<protein>
    <recommendedName>
        <fullName evidence="3">Transposase</fullName>
    </recommendedName>
</protein>
<accession>A0A7W7GAU0</accession>
<reference evidence="1 2" key="1">
    <citation type="submission" date="2020-08" db="EMBL/GenBank/DDBJ databases">
        <title>Sequencing the genomes of 1000 actinobacteria strains.</title>
        <authorList>
            <person name="Klenk H.-P."/>
        </authorList>
    </citation>
    <scope>NUCLEOTIDE SEQUENCE [LARGE SCALE GENOMIC DNA]</scope>
    <source>
        <strain evidence="1 2">DSM 45784</strain>
    </source>
</reference>
<evidence type="ECO:0000313" key="1">
    <source>
        <dbReference type="EMBL" id="MBB4702727.1"/>
    </source>
</evidence>
<dbReference type="AlphaFoldDB" id="A0A7W7GAU0"/>
<comment type="caution">
    <text evidence="1">The sequence shown here is derived from an EMBL/GenBank/DDBJ whole genome shotgun (WGS) entry which is preliminary data.</text>
</comment>
<dbReference type="Proteomes" id="UP000542210">
    <property type="component" value="Unassembled WGS sequence"/>
</dbReference>
<keyword evidence="2" id="KW-1185">Reference proteome</keyword>
<sequence>MARWVGSGGHLVEAIRLDGRPLLRLSQYGYLVAYCRSVAELAAHVALEDLVEVIPLPARDR</sequence>
<organism evidence="1 2">
    <name type="scientific">Sphaerisporangium siamense</name>
    <dbReference type="NCBI Taxonomy" id="795645"/>
    <lineage>
        <taxon>Bacteria</taxon>
        <taxon>Bacillati</taxon>
        <taxon>Actinomycetota</taxon>
        <taxon>Actinomycetes</taxon>
        <taxon>Streptosporangiales</taxon>
        <taxon>Streptosporangiaceae</taxon>
        <taxon>Sphaerisporangium</taxon>
    </lineage>
</organism>
<proteinExistence type="predicted"/>